<organism evidence="9 10">
    <name type="scientific">Sediminitomix flava</name>
    <dbReference type="NCBI Taxonomy" id="379075"/>
    <lineage>
        <taxon>Bacteria</taxon>
        <taxon>Pseudomonadati</taxon>
        <taxon>Bacteroidota</taxon>
        <taxon>Cytophagia</taxon>
        <taxon>Cytophagales</taxon>
        <taxon>Flammeovirgaceae</taxon>
        <taxon>Sediminitomix</taxon>
    </lineage>
</organism>
<dbReference type="Pfam" id="PF01368">
    <property type="entry name" value="DHH"/>
    <property type="match status" value="1"/>
</dbReference>
<keyword evidence="3" id="KW-0479">Metal-binding</keyword>
<dbReference type="FunFam" id="3.90.1640.10:FF:000001">
    <property type="entry name" value="Probable manganese-dependent inorganic pyrophosphatase"/>
    <property type="match status" value="1"/>
</dbReference>
<dbReference type="InterPro" id="IPR038222">
    <property type="entry name" value="DHHA2_dom_sf"/>
</dbReference>
<gene>
    <name evidence="9" type="ORF">BC781_105142</name>
</gene>
<dbReference type="GO" id="GO:0004427">
    <property type="term" value="F:inorganic diphosphate phosphatase activity"/>
    <property type="evidence" value="ECO:0007669"/>
    <property type="project" value="UniProtKB-EC"/>
</dbReference>
<dbReference type="EC" id="3.6.1.1" evidence="2"/>
<dbReference type="Pfam" id="PF02833">
    <property type="entry name" value="DHHA2"/>
    <property type="match status" value="1"/>
</dbReference>
<dbReference type="PANTHER" id="PTHR12112">
    <property type="entry name" value="BNIP - RELATED"/>
    <property type="match status" value="1"/>
</dbReference>
<evidence type="ECO:0000256" key="1">
    <source>
        <dbReference type="ARBA" id="ARBA00001936"/>
    </source>
</evidence>
<comment type="cofactor">
    <cofactor evidence="1">
        <name>Mn(2+)</name>
        <dbReference type="ChEBI" id="CHEBI:29035"/>
    </cofactor>
</comment>
<dbReference type="AlphaFoldDB" id="A0A315ZV61"/>
<comment type="catalytic activity">
    <reaction evidence="7">
        <text>diphosphate + H2O = 2 phosphate + H(+)</text>
        <dbReference type="Rhea" id="RHEA:24576"/>
        <dbReference type="ChEBI" id="CHEBI:15377"/>
        <dbReference type="ChEBI" id="CHEBI:15378"/>
        <dbReference type="ChEBI" id="CHEBI:33019"/>
        <dbReference type="ChEBI" id="CHEBI:43474"/>
        <dbReference type="EC" id="3.6.1.1"/>
    </reaction>
</comment>
<keyword evidence="5" id="KW-0464">Manganese</keyword>
<accession>A0A315ZV61</accession>
<evidence type="ECO:0000256" key="6">
    <source>
        <dbReference type="ARBA" id="ARBA00032535"/>
    </source>
</evidence>
<dbReference type="GO" id="GO:0046872">
    <property type="term" value="F:metal ion binding"/>
    <property type="evidence" value="ECO:0007669"/>
    <property type="project" value="UniProtKB-KW"/>
</dbReference>
<dbReference type="GO" id="GO:0005737">
    <property type="term" value="C:cytoplasm"/>
    <property type="evidence" value="ECO:0007669"/>
    <property type="project" value="InterPro"/>
</dbReference>
<evidence type="ECO:0000313" key="9">
    <source>
        <dbReference type="EMBL" id="PWJ40079.1"/>
    </source>
</evidence>
<reference evidence="9 10" key="1">
    <citation type="submission" date="2018-03" db="EMBL/GenBank/DDBJ databases">
        <title>Genomic Encyclopedia of Archaeal and Bacterial Type Strains, Phase II (KMG-II): from individual species to whole genera.</title>
        <authorList>
            <person name="Goeker M."/>
        </authorList>
    </citation>
    <scope>NUCLEOTIDE SEQUENCE [LARGE SCALE GENOMIC DNA]</scope>
    <source>
        <strain evidence="9 10">DSM 28229</strain>
    </source>
</reference>
<evidence type="ECO:0000256" key="2">
    <source>
        <dbReference type="ARBA" id="ARBA00012146"/>
    </source>
</evidence>
<dbReference type="InterPro" id="IPR001667">
    <property type="entry name" value="DDH_dom"/>
</dbReference>
<name>A0A315ZV61_SEDFL</name>
<proteinExistence type="predicted"/>
<evidence type="ECO:0000256" key="7">
    <source>
        <dbReference type="ARBA" id="ARBA00047820"/>
    </source>
</evidence>
<evidence type="ECO:0000259" key="8">
    <source>
        <dbReference type="SMART" id="SM01131"/>
    </source>
</evidence>
<dbReference type="SMART" id="SM01131">
    <property type="entry name" value="DHHA2"/>
    <property type="match status" value="1"/>
</dbReference>
<dbReference type="EMBL" id="QGDO01000005">
    <property type="protein sequence ID" value="PWJ40079.1"/>
    <property type="molecule type" value="Genomic_DNA"/>
</dbReference>
<dbReference type="Gene3D" id="3.10.310.20">
    <property type="entry name" value="DHHA2 domain"/>
    <property type="match status" value="1"/>
</dbReference>
<comment type="caution">
    <text evidence="9">The sequence shown here is derived from an EMBL/GenBank/DDBJ whole genome shotgun (WGS) entry which is preliminary data.</text>
</comment>
<evidence type="ECO:0000256" key="3">
    <source>
        <dbReference type="ARBA" id="ARBA00022723"/>
    </source>
</evidence>
<evidence type="ECO:0000313" key="10">
    <source>
        <dbReference type="Proteomes" id="UP000245535"/>
    </source>
</evidence>
<dbReference type="SUPFAM" id="SSF64182">
    <property type="entry name" value="DHH phosphoesterases"/>
    <property type="match status" value="1"/>
</dbReference>
<keyword evidence="4" id="KW-0378">Hydrolase</keyword>
<dbReference type="RefSeq" id="WP_109620485.1">
    <property type="nucleotide sequence ID" value="NZ_QGDO01000005.1"/>
</dbReference>
<dbReference type="PANTHER" id="PTHR12112:SF22">
    <property type="entry name" value="MANGANESE-DEPENDENT INORGANIC PYROPHOSPHATASE-RELATED"/>
    <property type="match status" value="1"/>
</dbReference>
<dbReference type="InterPro" id="IPR038763">
    <property type="entry name" value="DHH_sf"/>
</dbReference>
<keyword evidence="10" id="KW-1185">Reference proteome</keyword>
<dbReference type="Proteomes" id="UP000245535">
    <property type="component" value="Unassembled WGS sequence"/>
</dbReference>
<dbReference type="InterPro" id="IPR004097">
    <property type="entry name" value="DHHA2"/>
</dbReference>
<protein>
    <recommendedName>
        <fullName evidence="2">inorganic diphosphatase</fullName>
        <ecNumber evidence="2">3.6.1.1</ecNumber>
    </recommendedName>
    <alternativeName>
        <fullName evidence="6">Pyrophosphate phospho-hydrolase</fullName>
    </alternativeName>
</protein>
<evidence type="ECO:0000256" key="4">
    <source>
        <dbReference type="ARBA" id="ARBA00022801"/>
    </source>
</evidence>
<feature type="domain" description="DHHA2" evidence="8">
    <location>
        <begin position="184"/>
        <end position="311"/>
    </location>
</feature>
<dbReference type="OrthoDB" id="9766150at2"/>
<sequence>MNHHVSIPKNTTFLGHTNPDTDAICSSIAAAYLWEGKVFRQGNLNPETIFVLNKFGVETPAFKDDFKGEDVVLVDHNQTTQSADSVKEANLLAIIDHHAVQDNFFFSKKPMTLDIRTVASCCTIIADYYKVFSKEIPTEMAGLMLAGILSDTLVLSVPHTTDIDRAWAEKLAKIAGIESVEDFGNAMLEAKSDLSVYSAEEILTLDFKNFVYGDVKIGFGVCESLKIADVLAKKSEIDTALAKKKEEGSYTHLFFAYVDLKATSSKLSGADATDIALLEKVFSVSAEGELVALEGKISRKNDFIPPISEQFGA</sequence>
<dbReference type="NCBIfam" id="NF003877">
    <property type="entry name" value="PRK05427.1"/>
    <property type="match status" value="1"/>
</dbReference>
<evidence type="ECO:0000256" key="5">
    <source>
        <dbReference type="ARBA" id="ARBA00023211"/>
    </source>
</evidence>
<dbReference type="Gene3D" id="3.90.1640.10">
    <property type="entry name" value="inorganic pyrophosphatase (n-terminal core)"/>
    <property type="match status" value="1"/>
</dbReference>